<dbReference type="AlphaFoldDB" id="A0A2H0XWS2"/>
<feature type="region of interest" description="Disordered" evidence="1">
    <location>
        <begin position="298"/>
        <end position="321"/>
    </location>
</feature>
<reference evidence="2 3" key="1">
    <citation type="submission" date="2017-09" db="EMBL/GenBank/DDBJ databases">
        <title>Depth-based differentiation of microbial function through sediment-hosted aquifers and enrichment of novel symbionts in the deep terrestrial subsurface.</title>
        <authorList>
            <person name="Probst A.J."/>
            <person name="Ladd B."/>
            <person name="Jarett J.K."/>
            <person name="Geller-Mcgrath D.E."/>
            <person name="Sieber C.M."/>
            <person name="Emerson J.B."/>
            <person name="Anantharaman K."/>
            <person name="Thomas B.C."/>
            <person name="Malmstrom R."/>
            <person name="Stieglmeier M."/>
            <person name="Klingl A."/>
            <person name="Woyke T."/>
            <person name="Ryan C.M."/>
            <person name="Banfield J.F."/>
        </authorList>
    </citation>
    <scope>NUCLEOTIDE SEQUENCE [LARGE SCALE GENOMIC DNA]</scope>
    <source>
        <strain evidence="2">CG08_land_8_20_14_0_20_45_16</strain>
    </source>
</reference>
<accession>A0A2H0XWS2</accession>
<organism evidence="2 3">
    <name type="scientific">Candidatus Saganbacteria bacterium CG08_land_8_20_14_0_20_45_16</name>
    <dbReference type="NCBI Taxonomy" id="2014293"/>
    <lineage>
        <taxon>Bacteria</taxon>
        <taxon>Bacillati</taxon>
        <taxon>Saganbacteria</taxon>
    </lineage>
</organism>
<comment type="caution">
    <text evidence="2">The sequence shown here is derived from an EMBL/GenBank/DDBJ whole genome shotgun (WGS) entry which is preliminary data.</text>
</comment>
<dbReference type="EMBL" id="PEYM01000087">
    <property type="protein sequence ID" value="PIS29362.1"/>
    <property type="molecule type" value="Genomic_DNA"/>
</dbReference>
<protein>
    <submittedName>
        <fullName evidence="2">Uncharacterized protein</fullName>
    </submittedName>
</protein>
<evidence type="ECO:0000313" key="3">
    <source>
        <dbReference type="Proteomes" id="UP000231343"/>
    </source>
</evidence>
<dbReference type="Proteomes" id="UP000231343">
    <property type="component" value="Unassembled WGS sequence"/>
</dbReference>
<proteinExistence type="predicted"/>
<name>A0A2H0XWS2_UNCSA</name>
<gene>
    <name evidence="2" type="ORF">COT42_05595</name>
</gene>
<evidence type="ECO:0000256" key="1">
    <source>
        <dbReference type="SAM" id="MobiDB-lite"/>
    </source>
</evidence>
<evidence type="ECO:0000313" key="2">
    <source>
        <dbReference type="EMBL" id="PIS29362.1"/>
    </source>
</evidence>
<sequence>MLSLKGIWARLFTGRAHPTAPTAVPLQQPNVPVAKMEPDFTHLASGQKMKFELHSGKTLIISYPGYDRTKISLEVGSDRGLLCLSYSIIAAGGRKQGRIPLLVGETVTIACSPESWIPIPAGFQAISSKPLWLTCDRIERPFAAWAVDGVTLEVSPGNKNGVFYRAVAGDYLPPPASRILLPYAALPVNYPGVLATLQDGDYVELAVRGIPCLIYRQGEELLLRARSVRPVPLPLGQEYYYSVGKSGPNPLSVDIFDLCLLSERADPKGPISFYMWRPMQSRSTEVNLVSATAKLEIPQGGGRGDGRTVRGVTALRRPEDE</sequence>